<keyword evidence="2" id="KW-1185">Reference proteome</keyword>
<dbReference type="Proteomes" id="UP000001901">
    <property type="component" value="Chromosome"/>
</dbReference>
<evidence type="ECO:0000313" key="2">
    <source>
        <dbReference type="Proteomes" id="UP000001901"/>
    </source>
</evidence>
<organism evidence="1 2">
    <name type="scientific">Archaeoglobus profundus (strain DSM 5631 / JCM 9629 / NBRC 100127 / Av18)</name>
    <dbReference type="NCBI Taxonomy" id="572546"/>
    <lineage>
        <taxon>Archaea</taxon>
        <taxon>Methanobacteriati</taxon>
        <taxon>Methanobacteriota</taxon>
        <taxon>Archaeoglobi</taxon>
        <taxon>Archaeoglobales</taxon>
        <taxon>Archaeoglobaceae</taxon>
        <taxon>Archaeoglobus</taxon>
    </lineage>
</organism>
<dbReference type="PaxDb" id="572546-Arcpr_0609"/>
<evidence type="ECO:0000313" key="1">
    <source>
        <dbReference type="EMBL" id="ADB57674.1"/>
    </source>
</evidence>
<dbReference type="KEGG" id="apo:Arcpr_0609"/>
<accession>D2RH99</accession>
<dbReference type="STRING" id="572546.Arcpr_0609"/>
<proteinExistence type="predicted"/>
<name>D2RH99_ARCPA</name>
<protein>
    <submittedName>
        <fullName evidence="1">Uncharacterized protein</fullName>
    </submittedName>
</protein>
<gene>
    <name evidence="1" type="ordered locus">Arcpr_0609</name>
</gene>
<dbReference type="HOGENOM" id="CLU_2339995_0_0_2"/>
<sequence>MIADSESQLFGVYDLNEEESIIYYRKPRVVSLKYKNKVPLYFFVKNAITYSEWFKSVVVNGFLDFEFTNFTVTRNGMKVRLNMEEVVKDGVTEFFLF</sequence>
<dbReference type="EMBL" id="CP001857">
    <property type="protein sequence ID" value="ADB57674.1"/>
    <property type="molecule type" value="Genomic_DNA"/>
</dbReference>
<reference evidence="1 2" key="1">
    <citation type="journal article" date="2010" name="Stand. Genomic Sci.">
        <title>Complete genome sequence of Archaeoglobus profundus type strain (AV18).</title>
        <authorList>
            <person name="von Jan M."/>
            <person name="Lapidus A."/>
            <person name="Del Rio T.G."/>
            <person name="Copeland A."/>
            <person name="Tice H."/>
            <person name="Cheng J.F."/>
            <person name="Lucas S."/>
            <person name="Chen F."/>
            <person name="Nolan M."/>
            <person name="Goodwin L."/>
            <person name="Han C."/>
            <person name="Pitluck S."/>
            <person name="Liolios K."/>
            <person name="Ivanova N."/>
            <person name="Mavromatis K."/>
            <person name="Ovchinnikova G."/>
            <person name="Chertkov O."/>
            <person name="Pati A."/>
            <person name="Chen A."/>
            <person name="Palaniappan K."/>
            <person name="Land M."/>
            <person name="Hauser L."/>
            <person name="Chang Y.J."/>
            <person name="Jeffries C.D."/>
            <person name="Saunders E."/>
            <person name="Brettin T."/>
            <person name="Detter J.C."/>
            <person name="Chain P."/>
            <person name="Eichinger K."/>
            <person name="Huber H."/>
            <person name="Spring S."/>
            <person name="Rohde M."/>
            <person name="Goker M."/>
            <person name="Wirth R."/>
            <person name="Woyke T."/>
            <person name="Bristow J."/>
            <person name="Eisen J.A."/>
            <person name="Markowitz V."/>
            <person name="Hugenholtz P."/>
            <person name="Kyrpides N.C."/>
            <person name="Klenk H.P."/>
        </authorList>
    </citation>
    <scope>NUCLEOTIDE SEQUENCE [LARGE SCALE GENOMIC DNA]</scope>
    <source>
        <strain evidence="2">DSM 5631 / JCM 9629 / NBRC 100127 / Av18</strain>
    </source>
</reference>
<dbReference type="AlphaFoldDB" id="D2RH99"/>